<protein>
    <submittedName>
        <fullName evidence="2">Uncharacterized protein</fullName>
    </submittedName>
</protein>
<proteinExistence type="predicted"/>
<dbReference type="Proteomes" id="UP000621492">
    <property type="component" value="Unassembled WGS sequence"/>
</dbReference>
<dbReference type="RefSeq" id="WP_155555593.1">
    <property type="nucleotide sequence ID" value="NZ_BMJD01000003.1"/>
</dbReference>
<name>A0A9W5TUP7_9BACI</name>
<reference evidence="2" key="2">
    <citation type="submission" date="2020-09" db="EMBL/GenBank/DDBJ databases">
        <authorList>
            <person name="Sun Q."/>
            <person name="Zhou Y."/>
        </authorList>
    </citation>
    <scope>NUCLEOTIDE SEQUENCE</scope>
    <source>
        <strain evidence="2">CGMCC 1.15454</strain>
    </source>
</reference>
<feature type="region of interest" description="Disordered" evidence="1">
    <location>
        <begin position="14"/>
        <end position="76"/>
    </location>
</feature>
<evidence type="ECO:0000313" key="2">
    <source>
        <dbReference type="EMBL" id="GGB32146.1"/>
    </source>
</evidence>
<accession>A0A9W5TUP7</accession>
<comment type="caution">
    <text evidence="2">The sequence shown here is derived from an EMBL/GenBank/DDBJ whole genome shotgun (WGS) entry which is preliminary data.</text>
</comment>
<keyword evidence="3" id="KW-1185">Reference proteome</keyword>
<sequence>MNSQLQDYDIDGALADGEQTGNQAVASHTRKRDTDVEVRETQNGNARDNGGGNLVYQPIHHVNDKKEDRLDKENEERADTVFRNVNDRMISNAPHKANHILDNTVIHNRNDNLNDNPAPLVKQKDIQNKTIQVNPFGKSSLVSNGIEESRMMNNLFIRQLFMGNFKRGFHHKINICRKTFFLIRDFKIGNKNRNSFK</sequence>
<feature type="compositionally biased region" description="Basic and acidic residues" evidence="1">
    <location>
        <begin position="61"/>
        <end position="76"/>
    </location>
</feature>
<evidence type="ECO:0000313" key="3">
    <source>
        <dbReference type="Proteomes" id="UP000621492"/>
    </source>
</evidence>
<organism evidence="2 3">
    <name type="scientific">Lentibacillus populi</name>
    <dbReference type="NCBI Taxonomy" id="1827502"/>
    <lineage>
        <taxon>Bacteria</taxon>
        <taxon>Bacillati</taxon>
        <taxon>Bacillota</taxon>
        <taxon>Bacilli</taxon>
        <taxon>Bacillales</taxon>
        <taxon>Bacillaceae</taxon>
        <taxon>Lentibacillus</taxon>
    </lineage>
</organism>
<evidence type="ECO:0000256" key="1">
    <source>
        <dbReference type="SAM" id="MobiDB-lite"/>
    </source>
</evidence>
<dbReference type="AlphaFoldDB" id="A0A9W5TUP7"/>
<reference evidence="2" key="1">
    <citation type="journal article" date="2014" name="Int. J. Syst. Evol. Microbiol.">
        <title>Complete genome sequence of Corynebacterium casei LMG S-19264T (=DSM 44701T), isolated from a smear-ripened cheese.</title>
        <authorList>
            <consortium name="US DOE Joint Genome Institute (JGI-PGF)"/>
            <person name="Walter F."/>
            <person name="Albersmeier A."/>
            <person name="Kalinowski J."/>
            <person name="Ruckert C."/>
        </authorList>
    </citation>
    <scope>NUCLEOTIDE SEQUENCE</scope>
    <source>
        <strain evidence="2">CGMCC 1.15454</strain>
    </source>
</reference>
<dbReference type="EMBL" id="BMJD01000003">
    <property type="protein sequence ID" value="GGB32146.1"/>
    <property type="molecule type" value="Genomic_DNA"/>
</dbReference>
<gene>
    <name evidence="2" type="ORF">GCM10011409_06910</name>
</gene>